<accession>A0A6I4UNG0</accession>
<name>A0A6I4UNG0_9SPHN</name>
<organism evidence="12 13">
    <name type="scientific">Croceibacterium soli</name>
    <dbReference type="NCBI Taxonomy" id="1739690"/>
    <lineage>
        <taxon>Bacteria</taxon>
        <taxon>Pseudomonadati</taxon>
        <taxon>Pseudomonadota</taxon>
        <taxon>Alphaproteobacteria</taxon>
        <taxon>Sphingomonadales</taxon>
        <taxon>Erythrobacteraceae</taxon>
        <taxon>Croceibacterium</taxon>
    </lineage>
</organism>
<dbReference type="InterPro" id="IPR027417">
    <property type="entry name" value="P-loop_NTPase"/>
</dbReference>
<dbReference type="PANTHER" id="PTHR32309">
    <property type="entry name" value="TYROSINE-PROTEIN KINASE"/>
    <property type="match status" value="1"/>
</dbReference>
<comment type="subcellular location">
    <subcellularLocation>
        <location evidence="1">Cell membrane</location>
        <topology evidence="1">Multi-pass membrane protein</topology>
    </subcellularLocation>
</comment>
<feature type="coiled-coil region" evidence="8">
    <location>
        <begin position="220"/>
        <end position="247"/>
    </location>
</feature>
<dbReference type="InterPro" id="IPR005702">
    <property type="entry name" value="Wzc-like_C"/>
</dbReference>
<feature type="domain" description="Tyrosine-protein kinase G-rich" evidence="11">
    <location>
        <begin position="405"/>
        <end position="474"/>
    </location>
</feature>
<keyword evidence="3 9" id="KW-0812">Transmembrane</keyword>
<dbReference type="CDD" id="cd05387">
    <property type="entry name" value="BY-kinase"/>
    <property type="match status" value="1"/>
</dbReference>
<dbReference type="EMBL" id="WTYK01000001">
    <property type="protein sequence ID" value="MXP40278.1"/>
    <property type="molecule type" value="Genomic_DNA"/>
</dbReference>
<proteinExistence type="predicted"/>
<evidence type="ECO:0000256" key="1">
    <source>
        <dbReference type="ARBA" id="ARBA00004651"/>
    </source>
</evidence>
<evidence type="ECO:0000256" key="3">
    <source>
        <dbReference type="ARBA" id="ARBA00022692"/>
    </source>
</evidence>
<dbReference type="AlphaFoldDB" id="A0A6I4UNG0"/>
<dbReference type="Pfam" id="PF10609">
    <property type="entry name" value="ParA"/>
    <property type="match status" value="1"/>
</dbReference>
<comment type="caution">
    <text evidence="12">The sequence shown here is derived from an EMBL/GenBank/DDBJ whole genome shotgun (WGS) entry which is preliminary data.</text>
</comment>
<evidence type="ECO:0000256" key="4">
    <source>
        <dbReference type="ARBA" id="ARBA00022741"/>
    </source>
</evidence>
<dbReference type="Proteomes" id="UP000469159">
    <property type="component" value="Unassembled WGS sequence"/>
</dbReference>
<keyword evidence="6 9" id="KW-1133">Transmembrane helix</keyword>
<evidence type="ECO:0000256" key="5">
    <source>
        <dbReference type="ARBA" id="ARBA00022840"/>
    </source>
</evidence>
<evidence type="ECO:0000256" key="2">
    <source>
        <dbReference type="ARBA" id="ARBA00022475"/>
    </source>
</evidence>
<keyword evidence="7 9" id="KW-0472">Membrane</keyword>
<dbReference type="GO" id="GO:0004715">
    <property type="term" value="F:non-membrane spanning protein tyrosine kinase activity"/>
    <property type="evidence" value="ECO:0007669"/>
    <property type="project" value="UniProtKB-EC"/>
</dbReference>
<evidence type="ECO:0000256" key="7">
    <source>
        <dbReference type="ARBA" id="ARBA00023136"/>
    </source>
</evidence>
<keyword evidence="8" id="KW-0175">Coiled coil</keyword>
<evidence type="ECO:0000256" key="8">
    <source>
        <dbReference type="SAM" id="Coils"/>
    </source>
</evidence>
<dbReference type="InterPro" id="IPR033756">
    <property type="entry name" value="YlxH/NBP35"/>
</dbReference>
<evidence type="ECO:0000259" key="10">
    <source>
        <dbReference type="Pfam" id="PF02706"/>
    </source>
</evidence>
<dbReference type="Pfam" id="PF02706">
    <property type="entry name" value="Wzz"/>
    <property type="match status" value="1"/>
</dbReference>
<dbReference type="Pfam" id="PF13807">
    <property type="entry name" value="GNVR"/>
    <property type="match status" value="1"/>
</dbReference>
<protein>
    <submittedName>
        <fullName evidence="12">Polysaccharide biosynthesis tyrosine autokinase</fullName>
        <ecNumber evidence="12">2.7.10.2</ecNumber>
    </submittedName>
</protein>
<keyword evidence="12" id="KW-0808">Transferase</keyword>
<dbReference type="InterPro" id="IPR032807">
    <property type="entry name" value="GNVR"/>
</dbReference>
<keyword evidence="12" id="KW-0418">Kinase</keyword>
<dbReference type="PANTHER" id="PTHR32309:SF13">
    <property type="entry name" value="FERRIC ENTEROBACTIN TRANSPORT PROTEIN FEPE"/>
    <property type="match status" value="1"/>
</dbReference>
<feature type="transmembrane region" description="Helical" evidence="9">
    <location>
        <begin position="45"/>
        <end position="65"/>
    </location>
</feature>
<sequence length="738" mass="80756">MNNLAFQSAIADEAFPPDRDAGESRPPSQRPWILYYLDIVRRRKWLLVGAVVIAVIIGLVVTLLMTPQYTASSTLEIRRESAGFVGIEGAEPEAAGVDQEFYQTQWGLLESQSLAERVAAQLRLHENAAFFEMFGSDEHAASLRTSPSAADASQRQERIKAAADLLLDNVSIEPERLSRLVTVKFTSPSPAMSMQIVNAWGNAYIETSLERRFEATSYARTFLEERLNQLRDRLQDSERALVSYAGNQRIINIPTSTTTGSDSLAATERPIVAEDLSALNRELNEATGDRIAAESRLRESRGASPEALSNPVITQLRTRRASLASDYAQLTSQFEPEYPAARALADQIAETDRAIAREEARVRASSENAFASAVDRERMLRTRVNSLEADLLDLRGRTIQYNIFQREVDTNRQLYDALLQRYKEVGVAGGVGVNNISIVDPAKLPERPSSPNLVLNILLSIIIGGTIGVALAIALEVIDDTISDPRELGSLLGLPLLGTIPSAESDDPAEELNDPKTPLVEAYLSTLTRLAFTTEHGIPRSLAITSTRPGEGKSTTAYALARQLSRTSGGVVLVDGDMRSPSLHQMFDLANERGLSHYLAGDDHLDSMLHARPDEPTLLLAGPMPPNAAELLTGDRMALLLRELSSRFEYVIIDAPPVMGLADTPLIGSRVEGVVYVVESHETRTSLAQIAVGRLRDSHSRVLGGLLTKFQAQKAHYGYGYDYGYGYGDGRRAESEAA</sequence>
<evidence type="ECO:0000313" key="13">
    <source>
        <dbReference type="Proteomes" id="UP000469159"/>
    </source>
</evidence>
<feature type="domain" description="Polysaccharide chain length determinant N-terminal" evidence="10">
    <location>
        <begin position="37"/>
        <end position="122"/>
    </location>
</feature>
<dbReference type="GO" id="GO:0005886">
    <property type="term" value="C:plasma membrane"/>
    <property type="evidence" value="ECO:0007669"/>
    <property type="project" value="UniProtKB-SubCell"/>
</dbReference>
<dbReference type="RefSeq" id="WP_160745124.1">
    <property type="nucleotide sequence ID" value="NZ_WTYK01000001.1"/>
</dbReference>
<dbReference type="InterPro" id="IPR050445">
    <property type="entry name" value="Bact_polysacc_biosynth/exp"/>
</dbReference>
<evidence type="ECO:0000256" key="6">
    <source>
        <dbReference type="ARBA" id="ARBA00022989"/>
    </source>
</evidence>
<keyword evidence="13" id="KW-1185">Reference proteome</keyword>
<keyword evidence="5" id="KW-0067">ATP-binding</keyword>
<evidence type="ECO:0000313" key="12">
    <source>
        <dbReference type="EMBL" id="MXP40278.1"/>
    </source>
</evidence>
<keyword evidence="4" id="KW-0547">Nucleotide-binding</keyword>
<dbReference type="GO" id="GO:0005524">
    <property type="term" value="F:ATP binding"/>
    <property type="evidence" value="ECO:0007669"/>
    <property type="project" value="UniProtKB-KW"/>
</dbReference>
<dbReference type="SUPFAM" id="SSF52540">
    <property type="entry name" value="P-loop containing nucleoside triphosphate hydrolases"/>
    <property type="match status" value="1"/>
</dbReference>
<dbReference type="InterPro" id="IPR003856">
    <property type="entry name" value="LPS_length_determ_N"/>
</dbReference>
<gene>
    <name evidence="12" type="ORF">GRI75_01295</name>
</gene>
<evidence type="ECO:0000259" key="11">
    <source>
        <dbReference type="Pfam" id="PF13807"/>
    </source>
</evidence>
<dbReference type="EC" id="2.7.10.2" evidence="12"/>
<dbReference type="NCBIfam" id="TIGR01007">
    <property type="entry name" value="eps_fam"/>
    <property type="match status" value="1"/>
</dbReference>
<dbReference type="OrthoDB" id="230260at2"/>
<evidence type="ECO:0000256" key="9">
    <source>
        <dbReference type="SAM" id="Phobius"/>
    </source>
</evidence>
<reference evidence="12 13" key="1">
    <citation type="submission" date="2019-12" db="EMBL/GenBank/DDBJ databases">
        <title>Genomic-based taxomic classification of the family Erythrobacteraceae.</title>
        <authorList>
            <person name="Xu L."/>
        </authorList>
    </citation>
    <scope>NUCLEOTIDE SEQUENCE [LARGE SCALE GENOMIC DNA]</scope>
    <source>
        <strain evidence="12 13">MCCC 1K02066</strain>
    </source>
</reference>
<keyword evidence="2" id="KW-1003">Cell membrane</keyword>
<dbReference type="Gene3D" id="3.40.50.300">
    <property type="entry name" value="P-loop containing nucleotide triphosphate hydrolases"/>
    <property type="match status" value="1"/>
</dbReference>